<keyword evidence="3 6" id="KW-0812">Transmembrane</keyword>
<dbReference type="Proteomes" id="UP000249130">
    <property type="component" value="Unassembled WGS sequence"/>
</dbReference>
<feature type="transmembrane region" description="Helical" evidence="6">
    <location>
        <begin position="257"/>
        <end position="280"/>
    </location>
</feature>
<evidence type="ECO:0000256" key="6">
    <source>
        <dbReference type="SAM" id="Phobius"/>
    </source>
</evidence>
<dbReference type="InterPro" id="IPR043428">
    <property type="entry name" value="LivM-like"/>
</dbReference>
<evidence type="ECO:0000256" key="2">
    <source>
        <dbReference type="ARBA" id="ARBA00022475"/>
    </source>
</evidence>
<accession>A0A327L2B0</accession>
<feature type="transmembrane region" description="Helical" evidence="6">
    <location>
        <begin position="300"/>
        <end position="322"/>
    </location>
</feature>
<evidence type="ECO:0000313" key="8">
    <source>
        <dbReference type="Proteomes" id="UP000249130"/>
    </source>
</evidence>
<feature type="transmembrane region" description="Helical" evidence="6">
    <location>
        <begin position="40"/>
        <end position="59"/>
    </location>
</feature>
<feature type="transmembrane region" description="Helical" evidence="6">
    <location>
        <begin position="91"/>
        <end position="110"/>
    </location>
</feature>
<feature type="transmembrane region" description="Helical" evidence="6">
    <location>
        <begin position="66"/>
        <end position="85"/>
    </location>
</feature>
<protein>
    <submittedName>
        <fullName evidence="7">Branched-chain amino acid ABC transporter</fullName>
    </submittedName>
</protein>
<evidence type="ECO:0000256" key="5">
    <source>
        <dbReference type="ARBA" id="ARBA00023136"/>
    </source>
</evidence>
<evidence type="ECO:0000256" key="4">
    <source>
        <dbReference type="ARBA" id="ARBA00022989"/>
    </source>
</evidence>
<dbReference type="OrthoDB" id="9804361at2"/>
<dbReference type="RefSeq" id="WP_111418099.1">
    <property type="nucleotide sequence ID" value="NZ_NPEX01000025.1"/>
</dbReference>
<proteinExistence type="predicted"/>
<keyword evidence="5 6" id="KW-0472">Membrane</keyword>
<dbReference type="EMBL" id="NPEX01000025">
    <property type="protein sequence ID" value="RAI45079.1"/>
    <property type="molecule type" value="Genomic_DNA"/>
</dbReference>
<keyword evidence="8" id="KW-1185">Reference proteome</keyword>
<dbReference type="GO" id="GO:0005886">
    <property type="term" value="C:plasma membrane"/>
    <property type="evidence" value="ECO:0007669"/>
    <property type="project" value="UniProtKB-SubCell"/>
</dbReference>
<name>A0A327L2B0_9BRAD</name>
<keyword evidence="4 6" id="KW-1133">Transmembrane helix</keyword>
<evidence type="ECO:0000256" key="1">
    <source>
        <dbReference type="ARBA" id="ARBA00004651"/>
    </source>
</evidence>
<sequence>MISLWRDMNRRGQVTVALAFVLLLFAPVAATRYVLSVLTLILYFVYVGQAWNLMMGYAGQLSLGHALYVGLGGYVSAALWVHFGIGPWLGVFPAVGIAAAFGAAIGWLGFRFGIEGVYFALLTIAFAEFTRIGFDHIGFVGGAGGLFIPYEQSRLGEWWNLRGSQLFFYYLAFCLAVLAVLLTALLARSRLGYQWLAIREDETAARALGIDVFWAKMKAVLISSSMTAIGGVFYAFYYNSLFPAQLFDMSRSIELILGPIVGGLGTVFGPVVGAFILTPVGELLISLTEKAGINAPGAKAIFFGLILMTIIYLVPTGVWPWLSQRLGFTRRRS</sequence>
<dbReference type="GO" id="GO:0015658">
    <property type="term" value="F:branched-chain amino acid transmembrane transporter activity"/>
    <property type="evidence" value="ECO:0007669"/>
    <property type="project" value="InterPro"/>
</dbReference>
<dbReference type="PANTHER" id="PTHR30482:SF10">
    <property type="entry name" value="HIGH-AFFINITY BRANCHED-CHAIN AMINO ACID TRANSPORT PROTEIN BRAE"/>
    <property type="match status" value="1"/>
</dbReference>
<comment type="caution">
    <text evidence="7">The sequence shown here is derived from an EMBL/GenBank/DDBJ whole genome shotgun (WGS) entry which is preliminary data.</text>
</comment>
<evidence type="ECO:0000256" key="3">
    <source>
        <dbReference type="ARBA" id="ARBA00022692"/>
    </source>
</evidence>
<dbReference type="Pfam" id="PF02653">
    <property type="entry name" value="BPD_transp_2"/>
    <property type="match status" value="1"/>
</dbReference>
<dbReference type="InterPro" id="IPR001851">
    <property type="entry name" value="ABC_transp_permease"/>
</dbReference>
<organism evidence="7 8">
    <name type="scientific">Rhodoplanes roseus</name>
    <dbReference type="NCBI Taxonomy" id="29409"/>
    <lineage>
        <taxon>Bacteria</taxon>
        <taxon>Pseudomonadati</taxon>
        <taxon>Pseudomonadota</taxon>
        <taxon>Alphaproteobacteria</taxon>
        <taxon>Hyphomicrobiales</taxon>
        <taxon>Nitrobacteraceae</taxon>
        <taxon>Rhodoplanes</taxon>
    </lineage>
</organism>
<gene>
    <name evidence="7" type="ORF">CH341_05855</name>
</gene>
<feature type="transmembrane region" description="Helical" evidence="6">
    <location>
        <begin position="219"/>
        <end position="237"/>
    </location>
</feature>
<comment type="subcellular location">
    <subcellularLocation>
        <location evidence="1">Cell membrane</location>
        <topology evidence="1">Multi-pass membrane protein</topology>
    </subcellularLocation>
</comment>
<keyword evidence="2" id="KW-1003">Cell membrane</keyword>
<dbReference type="CDD" id="cd06581">
    <property type="entry name" value="TM_PBP1_LivM_like"/>
    <property type="match status" value="1"/>
</dbReference>
<dbReference type="AlphaFoldDB" id="A0A327L2B0"/>
<feature type="transmembrane region" description="Helical" evidence="6">
    <location>
        <begin position="167"/>
        <end position="187"/>
    </location>
</feature>
<evidence type="ECO:0000313" key="7">
    <source>
        <dbReference type="EMBL" id="RAI45079.1"/>
    </source>
</evidence>
<dbReference type="PANTHER" id="PTHR30482">
    <property type="entry name" value="HIGH-AFFINITY BRANCHED-CHAIN AMINO ACID TRANSPORT SYSTEM PERMEASE"/>
    <property type="match status" value="1"/>
</dbReference>
<reference evidence="7 8" key="1">
    <citation type="submission" date="2017-07" db="EMBL/GenBank/DDBJ databases">
        <title>Draft Genome Sequences of Select Purple Nonsulfur Bacteria.</title>
        <authorList>
            <person name="Lasarre B."/>
            <person name="Mckinlay J.B."/>
        </authorList>
    </citation>
    <scope>NUCLEOTIDE SEQUENCE [LARGE SCALE GENOMIC DNA]</scope>
    <source>
        <strain evidence="7 8">DSM 5909</strain>
    </source>
</reference>